<keyword evidence="1" id="KW-0812">Transmembrane</keyword>
<protein>
    <submittedName>
        <fullName evidence="2">Uncharacterized protein</fullName>
    </submittedName>
</protein>
<dbReference type="EMBL" id="HBUF01066718">
    <property type="protein sequence ID" value="CAG6627892.1"/>
    <property type="molecule type" value="Transcribed_RNA"/>
</dbReference>
<evidence type="ECO:0000256" key="1">
    <source>
        <dbReference type="SAM" id="Phobius"/>
    </source>
</evidence>
<organism evidence="2">
    <name type="scientific">Cacopsylla melanoneura</name>
    <dbReference type="NCBI Taxonomy" id="428564"/>
    <lineage>
        <taxon>Eukaryota</taxon>
        <taxon>Metazoa</taxon>
        <taxon>Ecdysozoa</taxon>
        <taxon>Arthropoda</taxon>
        <taxon>Hexapoda</taxon>
        <taxon>Insecta</taxon>
        <taxon>Pterygota</taxon>
        <taxon>Neoptera</taxon>
        <taxon>Paraneoptera</taxon>
        <taxon>Hemiptera</taxon>
        <taxon>Sternorrhyncha</taxon>
        <taxon>Psylloidea</taxon>
        <taxon>Psyllidae</taxon>
        <taxon>Psyllinae</taxon>
        <taxon>Cacopsylla</taxon>
    </lineage>
</organism>
<dbReference type="AlphaFoldDB" id="A0A8D8QA78"/>
<sequence length="116" mass="13788">MFSFYFYLKGGKIFTSRKVREVLISQKFHIYVFTQLPKLPTHWKFYTIHRYFIKLLGSNGVFVCLLGFFTIKSQVTIPWLSADTSVLQSFIQLCPFLWIEHHSLGWKTSIIFSLRK</sequence>
<keyword evidence="1" id="KW-0472">Membrane</keyword>
<accession>A0A8D8QA78</accession>
<evidence type="ECO:0000313" key="2">
    <source>
        <dbReference type="EMBL" id="CAG6627892.1"/>
    </source>
</evidence>
<proteinExistence type="predicted"/>
<reference evidence="2" key="1">
    <citation type="submission" date="2021-05" db="EMBL/GenBank/DDBJ databases">
        <authorList>
            <person name="Alioto T."/>
            <person name="Alioto T."/>
            <person name="Gomez Garrido J."/>
        </authorList>
    </citation>
    <scope>NUCLEOTIDE SEQUENCE</scope>
</reference>
<keyword evidence="1" id="KW-1133">Transmembrane helix</keyword>
<name>A0A8D8QA78_9HEMI</name>
<feature type="transmembrane region" description="Helical" evidence="1">
    <location>
        <begin position="51"/>
        <end position="71"/>
    </location>
</feature>